<organism evidence="8 9">
    <name type="scientific">Sinorhizobium saheli</name>
    <dbReference type="NCBI Taxonomy" id="36856"/>
    <lineage>
        <taxon>Bacteria</taxon>
        <taxon>Pseudomonadati</taxon>
        <taxon>Pseudomonadota</taxon>
        <taxon>Alphaproteobacteria</taxon>
        <taxon>Hyphomicrobiales</taxon>
        <taxon>Rhizobiaceae</taxon>
        <taxon>Sinorhizobium/Ensifer group</taxon>
        <taxon>Sinorhizobium</taxon>
    </lineage>
</organism>
<dbReference type="InterPro" id="IPR000045">
    <property type="entry name" value="Prepilin_IV_endopep_pep"/>
</dbReference>
<evidence type="ECO:0000313" key="9">
    <source>
        <dbReference type="Proteomes" id="UP000078507"/>
    </source>
</evidence>
<dbReference type="Proteomes" id="UP000078507">
    <property type="component" value="Unassembled WGS sequence"/>
</dbReference>
<evidence type="ECO:0000256" key="1">
    <source>
        <dbReference type="ARBA" id="ARBA00004651"/>
    </source>
</evidence>
<dbReference type="Gene3D" id="1.20.120.1220">
    <property type="match status" value="1"/>
</dbReference>
<sequence>MLSVSAAWIAFLLFAGTMIYAGVKDLATMTISNRLVLFLTAAYPVLAAAAGVGLETVLLSALAALIVLAFTFALFALGWIGGGDAKLIPVAVLWLGNGLTLDFVLYASVFGAALTVAILQLRNRPLPAPLKATAWARRVHRRGSGVPYGVALAPAALWLLPESHWYSALL</sequence>
<keyword evidence="3 6" id="KW-0812">Transmembrane</keyword>
<comment type="subcellular location">
    <subcellularLocation>
        <location evidence="1">Cell membrane</location>
        <topology evidence="1">Multi-pass membrane protein</topology>
    </subcellularLocation>
</comment>
<evidence type="ECO:0000256" key="2">
    <source>
        <dbReference type="ARBA" id="ARBA00022475"/>
    </source>
</evidence>
<dbReference type="PANTHER" id="PTHR36506">
    <property type="entry name" value="PREFLAGELLIN PEPTIDASE"/>
    <property type="match status" value="1"/>
</dbReference>
<dbReference type="OrthoDB" id="5329005at2"/>
<evidence type="ECO:0000256" key="3">
    <source>
        <dbReference type="ARBA" id="ARBA00022692"/>
    </source>
</evidence>
<keyword evidence="5 6" id="KW-0472">Membrane</keyword>
<evidence type="ECO:0000256" key="5">
    <source>
        <dbReference type="ARBA" id="ARBA00023136"/>
    </source>
</evidence>
<dbReference type="EMBL" id="LNQB01000076">
    <property type="protein sequence ID" value="OAP43956.1"/>
    <property type="molecule type" value="Genomic_DNA"/>
</dbReference>
<proteinExistence type="predicted"/>
<dbReference type="GO" id="GO:0004190">
    <property type="term" value="F:aspartic-type endopeptidase activity"/>
    <property type="evidence" value="ECO:0007669"/>
    <property type="project" value="InterPro"/>
</dbReference>
<keyword evidence="2" id="KW-1003">Cell membrane</keyword>
<evidence type="ECO:0000256" key="6">
    <source>
        <dbReference type="SAM" id="Phobius"/>
    </source>
</evidence>
<dbReference type="Pfam" id="PF01478">
    <property type="entry name" value="Peptidase_A24"/>
    <property type="match status" value="1"/>
</dbReference>
<protein>
    <submittedName>
        <fullName evidence="8">Pilus assembly protein CpaA</fullName>
    </submittedName>
</protein>
<dbReference type="STRING" id="36856.ATB98_08665"/>
<evidence type="ECO:0000259" key="7">
    <source>
        <dbReference type="Pfam" id="PF01478"/>
    </source>
</evidence>
<dbReference type="GO" id="GO:0005886">
    <property type="term" value="C:plasma membrane"/>
    <property type="evidence" value="ECO:0007669"/>
    <property type="project" value="UniProtKB-SubCell"/>
</dbReference>
<gene>
    <name evidence="8" type="ORF">ATB98_08665</name>
</gene>
<dbReference type="AlphaFoldDB" id="A0A178Y937"/>
<dbReference type="RefSeq" id="WP_066875876.1">
    <property type="nucleotide sequence ID" value="NZ_LNQB01000076.1"/>
</dbReference>
<feature type="transmembrane region" description="Helical" evidence="6">
    <location>
        <begin position="57"/>
        <end position="80"/>
    </location>
</feature>
<comment type="caution">
    <text evidence="8">The sequence shown here is derived from an EMBL/GenBank/DDBJ whole genome shotgun (WGS) entry which is preliminary data.</text>
</comment>
<feature type="transmembrane region" description="Helical" evidence="6">
    <location>
        <begin position="31"/>
        <end position="50"/>
    </location>
</feature>
<dbReference type="InterPro" id="IPR052218">
    <property type="entry name" value="Preflagellin_Peptidase"/>
</dbReference>
<reference evidence="8 9" key="1">
    <citation type="submission" date="2015-11" db="EMBL/GenBank/DDBJ databases">
        <title>Ensifer anhuiense sp. nov., an effective nitrogen fixation bacterium with Glycine soja.</title>
        <authorList>
            <person name="Yan H."/>
            <person name="Chen W."/>
        </authorList>
    </citation>
    <scope>NUCLEOTIDE SEQUENCE [LARGE SCALE GENOMIC DNA]</scope>
    <source>
        <strain evidence="8 9">LMG 7837</strain>
    </source>
</reference>
<keyword evidence="9" id="KW-1185">Reference proteome</keyword>
<evidence type="ECO:0000313" key="8">
    <source>
        <dbReference type="EMBL" id="OAP43956.1"/>
    </source>
</evidence>
<feature type="domain" description="Prepilin type IV endopeptidase peptidase" evidence="7">
    <location>
        <begin position="12"/>
        <end position="115"/>
    </location>
</feature>
<dbReference type="PANTHER" id="PTHR36506:SF1">
    <property type="entry name" value="PREFLAGELLIN PEPTIDASE"/>
    <property type="match status" value="1"/>
</dbReference>
<evidence type="ECO:0000256" key="4">
    <source>
        <dbReference type="ARBA" id="ARBA00022989"/>
    </source>
</evidence>
<keyword evidence="4 6" id="KW-1133">Transmembrane helix</keyword>
<name>A0A178Y937_SINSA</name>
<accession>A0A178Y937</accession>